<evidence type="ECO:0000256" key="4">
    <source>
        <dbReference type="ARBA" id="ARBA00022603"/>
    </source>
</evidence>
<dbReference type="CDD" id="cd02440">
    <property type="entry name" value="AdoMet_MTases"/>
    <property type="match status" value="1"/>
</dbReference>
<name>A0A7S3R3L3_DUNTE</name>
<evidence type="ECO:0000256" key="9">
    <source>
        <dbReference type="SAM" id="MobiDB-lite"/>
    </source>
</evidence>
<feature type="compositionally biased region" description="Basic and acidic residues" evidence="9">
    <location>
        <begin position="44"/>
        <end position="53"/>
    </location>
</feature>
<dbReference type="InterPro" id="IPR042036">
    <property type="entry name" value="RRP8_N"/>
</dbReference>
<evidence type="ECO:0000256" key="7">
    <source>
        <dbReference type="ARBA" id="ARBA00023242"/>
    </source>
</evidence>
<evidence type="ECO:0000256" key="3">
    <source>
        <dbReference type="ARBA" id="ARBA00022552"/>
    </source>
</evidence>
<keyword evidence="3 8" id="KW-0698">rRNA processing</keyword>
<proteinExistence type="inferred from homology"/>
<dbReference type="SUPFAM" id="SSF53335">
    <property type="entry name" value="S-adenosyl-L-methionine-dependent methyltransferases"/>
    <property type="match status" value="1"/>
</dbReference>
<evidence type="ECO:0000256" key="8">
    <source>
        <dbReference type="RuleBase" id="RU365074"/>
    </source>
</evidence>
<comment type="function">
    <text evidence="8">Probable methyltransferase required to silence rDNA.</text>
</comment>
<dbReference type="GO" id="GO:0008168">
    <property type="term" value="F:methyltransferase activity"/>
    <property type="evidence" value="ECO:0007669"/>
    <property type="project" value="UniProtKB-KW"/>
</dbReference>
<evidence type="ECO:0000313" key="10">
    <source>
        <dbReference type="EMBL" id="CAE0501225.1"/>
    </source>
</evidence>
<dbReference type="AlphaFoldDB" id="A0A7S3R3L3"/>
<dbReference type="PANTHER" id="PTHR12787">
    <property type="entry name" value="RIBOSOMAL RNA-PROCESSING PROTEIN 8"/>
    <property type="match status" value="1"/>
</dbReference>
<evidence type="ECO:0000256" key="1">
    <source>
        <dbReference type="ARBA" id="ARBA00004604"/>
    </source>
</evidence>
<dbReference type="PANTHER" id="PTHR12787:SF0">
    <property type="entry name" value="RIBOSOMAL RNA-PROCESSING PROTEIN 8"/>
    <property type="match status" value="1"/>
</dbReference>
<dbReference type="EMBL" id="HBIP01026977">
    <property type="protein sequence ID" value="CAE0501225.1"/>
    <property type="molecule type" value="Transcribed_RNA"/>
</dbReference>
<protein>
    <recommendedName>
        <fullName evidence="8">Ribosomal RNA-processing protein 8</fullName>
        <ecNumber evidence="8">2.1.1.-</ecNumber>
    </recommendedName>
</protein>
<sequence>MTVEHEEKHEGSGKEKKRKHAEQKLQQLQQQQGTRSKEGTVSSSKEKKQRAPETAKLGSGKAQAADELGKSNSGDGGSNSGGGRGSLFDKMRARLSGGRFRSLNEQLYTCKGDEALRLMQSDPSLFAQYHDGFQQQTESWPVQPVDQAVKFLGAKPPNLVVADFGCGDGRLAPRVKQKTHSFDLVSSAPHVVACNMASVPLDSASVDVAVFSLALMGTDYGLFLTEAARVLRHKGWLWIAEVRSRFTQEPDEEKDVGKANSQHLQPFLKCLARLGFTLQSLDASNKMFVVMVLRKLNVPTSNPSSIAWPGLRACMYRKR</sequence>
<feature type="compositionally biased region" description="Gly residues" evidence="9">
    <location>
        <begin position="74"/>
        <end position="85"/>
    </location>
</feature>
<evidence type="ECO:0000256" key="5">
    <source>
        <dbReference type="ARBA" id="ARBA00022679"/>
    </source>
</evidence>
<dbReference type="FunFam" id="1.10.10.2150:FF:000001">
    <property type="entry name" value="Ribosomal RNA-processing protein 8"/>
    <property type="match status" value="1"/>
</dbReference>
<keyword evidence="4 8" id="KW-0489">Methyltransferase</keyword>
<dbReference type="GO" id="GO:0032259">
    <property type="term" value="P:methylation"/>
    <property type="evidence" value="ECO:0007669"/>
    <property type="project" value="UniProtKB-KW"/>
</dbReference>
<dbReference type="GO" id="GO:0006364">
    <property type="term" value="P:rRNA processing"/>
    <property type="evidence" value="ECO:0007669"/>
    <property type="project" value="UniProtKB-UniRule"/>
</dbReference>
<evidence type="ECO:0000256" key="2">
    <source>
        <dbReference type="ARBA" id="ARBA00006301"/>
    </source>
</evidence>
<keyword evidence="6 8" id="KW-0949">S-adenosyl-L-methionine</keyword>
<dbReference type="EC" id="2.1.1.-" evidence="8"/>
<dbReference type="InterPro" id="IPR007823">
    <property type="entry name" value="RRP8"/>
</dbReference>
<comment type="subcellular location">
    <subcellularLocation>
        <location evidence="1 8">Nucleus</location>
        <location evidence="1 8">Nucleolus</location>
    </subcellularLocation>
</comment>
<dbReference type="InterPro" id="IPR029063">
    <property type="entry name" value="SAM-dependent_MTases_sf"/>
</dbReference>
<gene>
    <name evidence="10" type="ORF">DTER00134_LOCUS16298</name>
</gene>
<accession>A0A7S3R3L3</accession>
<reference evidence="10" key="1">
    <citation type="submission" date="2021-01" db="EMBL/GenBank/DDBJ databases">
        <authorList>
            <person name="Corre E."/>
            <person name="Pelletier E."/>
            <person name="Niang G."/>
            <person name="Scheremetjew M."/>
            <person name="Finn R."/>
            <person name="Kale V."/>
            <person name="Holt S."/>
            <person name="Cochrane G."/>
            <person name="Meng A."/>
            <person name="Brown T."/>
            <person name="Cohen L."/>
        </authorList>
    </citation>
    <scope>NUCLEOTIDE SEQUENCE</scope>
    <source>
        <strain evidence="10">CCMP1320</strain>
    </source>
</reference>
<dbReference type="Gene3D" id="3.40.50.150">
    <property type="entry name" value="Vaccinia Virus protein VP39"/>
    <property type="match status" value="1"/>
</dbReference>
<dbReference type="Pfam" id="PF05148">
    <property type="entry name" value="Methyltransf_8"/>
    <property type="match status" value="1"/>
</dbReference>
<comment type="similarity">
    <text evidence="2 8">Belongs to the methyltransferase superfamily. RRP8 family.</text>
</comment>
<evidence type="ECO:0000256" key="6">
    <source>
        <dbReference type="ARBA" id="ARBA00022691"/>
    </source>
</evidence>
<feature type="compositionally biased region" description="Basic and acidic residues" evidence="9">
    <location>
        <begin position="1"/>
        <end position="14"/>
    </location>
</feature>
<dbReference type="GO" id="GO:0005730">
    <property type="term" value="C:nucleolus"/>
    <property type="evidence" value="ECO:0007669"/>
    <property type="project" value="UniProtKB-SubCell"/>
</dbReference>
<feature type="region of interest" description="Disordered" evidence="9">
    <location>
        <begin position="1"/>
        <end position="89"/>
    </location>
</feature>
<dbReference type="Gene3D" id="1.10.10.2150">
    <property type="entry name" value="Ribosomal RNA-processing protein 8, N-terminal domain"/>
    <property type="match status" value="1"/>
</dbReference>
<keyword evidence="7 8" id="KW-0539">Nucleus</keyword>
<organism evidence="10">
    <name type="scientific">Dunaliella tertiolecta</name>
    <name type="common">Green alga</name>
    <dbReference type="NCBI Taxonomy" id="3047"/>
    <lineage>
        <taxon>Eukaryota</taxon>
        <taxon>Viridiplantae</taxon>
        <taxon>Chlorophyta</taxon>
        <taxon>core chlorophytes</taxon>
        <taxon>Chlorophyceae</taxon>
        <taxon>CS clade</taxon>
        <taxon>Chlamydomonadales</taxon>
        <taxon>Dunaliellaceae</taxon>
        <taxon>Dunaliella</taxon>
    </lineage>
</organism>
<keyword evidence="5 8" id="KW-0808">Transferase</keyword>